<dbReference type="InterPro" id="IPR011989">
    <property type="entry name" value="ARM-like"/>
</dbReference>
<dbReference type="Proteomes" id="UP000031668">
    <property type="component" value="Unassembled WGS sequence"/>
</dbReference>
<organism evidence="1 2">
    <name type="scientific">Thelohanellus kitauei</name>
    <name type="common">Myxosporean</name>
    <dbReference type="NCBI Taxonomy" id="669202"/>
    <lineage>
        <taxon>Eukaryota</taxon>
        <taxon>Metazoa</taxon>
        <taxon>Cnidaria</taxon>
        <taxon>Myxozoa</taxon>
        <taxon>Myxosporea</taxon>
        <taxon>Bivalvulida</taxon>
        <taxon>Platysporina</taxon>
        <taxon>Myxobolidae</taxon>
        <taxon>Thelohanellus</taxon>
    </lineage>
</organism>
<evidence type="ECO:0000313" key="2">
    <source>
        <dbReference type="Proteomes" id="UP000031668"/>
    </source>
</evidence>
<name>A0A0C2N477_THEKT</name>
<keyword evidence="2" id="KW-1185">Reference proteome</keyword>
<protein>
    <submittedName>
        <fullName evidence="1">Uncharacterized protein</fullName>
    </submittedName>
</protein>
<dbReference type="EMBL" id="JWZT01002732">
    <property type="protein sequence ID" value="KII68672.1"/>
    <property type="molecule type" value="Genomic_DNA"/>
</dbReference>
<evidence type="ECO:0000313" key="1">
    <source>
        <dbReference type="EMBL" id="KII68672.1"/>
    </source>
</evidence>
<gene>
    <name evidence="1" type="ORF">RF11_09547</name>
</gene>
<proteinExistence type="predicted"/>
<accession>A0A0C2N477</accession>
<sequence>MLIQENEKNKEKSDSIRFADCIMTSLTIFVDRVESFLVDEMDYVPSIDETVDLCVQVLSHFRNSEEVCDKMCHVLTFVINLSRDYFKEHQKLSDQLVGFYQDSNFSCFIEPFLMIDSLRGYDAGCWEWILKHCIVIFEHAATFLTLGDSNNQPRFVERLMKLFQTFESSNLRIVSKYYDDILHSFDVGFILSIACQGLLSENEPAFHECVKALFEVFLHPSKSFCKARPKTNQIVERLYHSNIDLIIKNCVDVILSQRKIVFLKGCGDVLYLMNRTERCLVGTRLNIAQDLVSEALENNQDIVNPEKRIQDLLIKILNSTTKEEAESLVALVNVDA</sequence>
<reference evidence="1 2" key="1">
    <citation type="journal article" date="2014" name="Genome Biol. Evol.">
        <title>The genome of the myxosporean Thelohanellus kitauei shows adaptations to nutrient acquisition within its fish host.</title>
        <authorList>
            <person name="Yang Y."/>
            <person name="Xiong J."/>
            <person name="Zhou Z."/>
            <person name="Huo F."/>
            <person name="Miao W."/>
            <person name="Ran C."/>
            <person name="Liu Y."/>
            <person name="Zhang J."/>
            <person name="Feng J."/>
            <person name="Wang M."/>
            <person name="Wang M."/>
            <person name="Wang L."/>
            <person name="Yao B."/>
        </authorList>
    </citation>
    <scope>NUCLEOTIDE SEQUENCE [LARGE SCALE GENOMIC DNA]</scope>
    <source>
        <strain evidence="1">Wuqing</strain>
    </source>
</reference>
<dbReference type="Gene3D" id="1.25.10.10">
    <property type="entry name" value="Leucine-rich Repeat Variant"/>
    <property type="match status" value="1"/>
</dbReference>
<comment type="caution">
    <text evidence="1">The sequence shown here is derived from an EMBL/GenBank/DDBJ whole genome shotgun (WGS) entry which is preliminary data.</text>
</comment>
<dbReference type="AlphaFoldDB" id="A0A0C2N477"/>